<dbReference type="InterPro" id="IPR003439">
    <property type="entry name" value="ABC_transporter-like_ATP-bd"/>
</dbReference>
<sequence length="297" mass="33438">MNAVTCSHLTKTYREKKAVNDLSVSIEENKITGIIGRNGAGKTTFLQIVAGFQKPTSGEVMVFGENPFNSLNASANTIFINDTMNLPNSLTVYEILESAASFYPNWDKELAERLFEYFSFQRSQRHDRLSKGMRSTFNMILGLSSRCQLTIFDEPTTGMDAAVRSDFYRALLKDYLAHPRTLLLSSHHLNEIEELIEDVFLIKDGTGHLHLSVSDLKEYGVGIQGPDEQVEEWIEGIDVFHKRDIPVNKSYAVIKREDLRSGYEKAGLTVSPVSATDMSMYLTEKRTGGIDDVFNRS</sequence>
<dbReference type="Proteomes" id="UP000278746">
    <property type="component" value="Unassembled WGS sequence"/>
</dbReference>
<dbReference type="SUPFAM" id="SSF52540">
    <property type="entry name" value="P-loop containing nucleoside triphosphate hydrolases"/>
    <property type="match status" value="1"/>
</dbReference>
<dbReference type="PANTHER" id="PTHR43158">
    <property type="entry name" value="SKFA PEPTIDE EXPORT ATP-BINDING PROTEIN SKFE"/>
    <property type="match status" value="1"/>
</dbReference>
<evidence type="ECO:0000259" key="3">
    <source>
        <dbReference type="PROSITE" id="PS50893"/>
    </source>
</evidence>
<dbReference type="CDD" id="cd03230">
    <property type="entry name" value="ABC_DR_subfamily_A"/>
    <property type="match status" value="1"/>
</dbReference>
<dbReference type="Gene3D" id="3.40.50.300">
    <property type="entry name" value="P-loop containing nucleotide triphosphate hydrolases"/>
    <property type="match status" value="1"/>
</dbReference>
<gene>
    <name evidence="4" type="ORF">EBO34_01045</name>
</gene>
<dbReference type="GO" id="GO:0005524">
    <property type="term" value="F:ATP binding"/>
    <property type="evidence" value="ECO:0007669"/>
    <property type="project" value="UniProtKB-KW"/>
</dbReference>
<dbReference type="RefSeq" id="WP_122896113.1">
    <property type="nucleotide sequence ID" value="NZ_RHIB01000001.1"/>
</dbReference>
<keyword evidence="1" id="KW-0547">Nucleotide-binding</keyword>
<dbReference type="Pfam" id="PF00005">
    <property type="entry name" value="ABC_tran"/>
    <property type="match status" value="1"/>
</dbReference>
<comment type="caution">
    <text evidence="4">The sequence shown here is derived from an EMBL/GenBank/DDBJ whole genome shotgun (WGS) entry which is preliminary data.</text>
</comment>
<dbReference type="AlphaFoldDB" id="A0A3M7TSV1"/>
<dbReference type="PANTHER" id="PTHR43158:SF5">
    <property type="entry name" value="ABC TRANSPORTER, ATP-BINDING PROTEIN"/>
    <property type="match status" value="1"/>
</dbReference>
<reference evidence="4 5" key="1">
    <citation type="submission" date="2018-10" db="EMBL/GenBank/DDBJ databases">
        <title>Bacillus Keqinensis sp. nov., a moderately halophilic bacterium isolated from a saline-alkaline lake.</title>
        <authorList>
            <person name="Wang H."/>
        </authorList>
    </citation>
    <scope>NUCLEOTIDE SEQUENCE [LARGE SCALE GENOMIC DNA]</scope>
    <source>
        <strain evidence="4 5">KQ-3</strain>
    </source>
</reference>
<dbReference type="InterPro" id="IPR027417">
    <property type="entry name" value="P-loop_NTPase"/>
</dbReference>
<dbReference type="EMBL" id="RHIB01000001">
    <property type="protein sequence ID" value="RNA68587.1"/>
    <property type="molecule type" value="Genomic_DNA"/>
</dbReference>
<dbReference type="PROSITE" id="PS50893">
    <property type="entry name" value="ABC_TRANSPORTER_2"/>
    <property type="match status" value="1"/>
</dbReference>
<dbReference type="GO" id="GO:0016887">
    <property type="term" value="F:ATP hydrolysis activity"/>
    <property type="evidence" value="ECO:0007669"/>
    <property type="project" value="InterPro"/>
</dbReference>
<accession>A0A3M7TSV1</accession>
<keyword evidence="5" id="KW-1185">Reference proteome</keyword>
<feature type="domain" description="ABC transporter" evidence="3">
    <location>
        <begin position="4"/>
        <end position="229"/>
    </location>
</feature>
<name>A0A3M7TSV1_9BACI</name>
<dbReference type="SMART" id="SM00382">
    <property type="entry name" value="AAA"/>
    <property type="match status" value="1"/>
</dbReference>
<evidence type="ECO:0000313" key="5">
    <source>
        <dbReference type="Proteomes" id="UP000278746"/>
    </source>
</evidence>
<evidence type="ECO:0000256" key="1">
    <source>
        <dbReference type="ARBA" id="ARBA00022741"/>
    </source>
</evidence>
<organism evidence="4 5">
    <name type="scientific">Alteribacter keqinensis</name>
    <dbReference type="NCBI Taxonomy" id="2483800"/>
    <lineage>
        <taxon>Bacteria</taxon>
        <taxon>Bacillati</taxon>
        <taxon>Bacillota</taxon>
        <taxon>Bacilli</taxon>
        <taxon>Bacillales</taxon>
        <taxon>Bacillaceae</taxon>
        <taxon>Alteribacter</taxon>
    </lineage>
</organism>
<evidence type="ECO:0000313" key="4">
    <source>
        <dbReference type="EMBL" id="RNA68587.1"/>
    </source>
</evidence>
<evidence type="ECO:0000256" key="2">
    <source>
        <dbReference type="ARBA" id="ARBA00022840"/>
    </source>
</evidence>
<dbReference type="OrthoDB" id="9804819at2"/>
<proteinExistence type="predicted"/>
<keyword evidence="2 4" id="KW-0067">ATP-binding</keyword>
<dbReference type="InterPro" id="IPR003593">
    <property type="entry name" value="AAA+_ATPase"/>
</dbReference>
<protein>
    <submittedName>
        <fullName evidence="4">ABC transporter ATP-binding protein</fullName>
    </submittedName>
</protein>